<dbReference type="InterPro" id="IPR003323">
    <property type="entry name" value="OTU_dom"/>
</dbReference>
<proteinExistence type="predicted"/>
<dbReference type="AlphaFoldDB" id="A0A8K1CB44"/>
<dbReference type="EMBL" id="SPLM01000109">
    <property type="protein sequence ID" value="TMW59423.1"/>
    <property type="molecule type" value="Genomic_DNA"/>
</dbReference>
<dbReference type="Proteomes" id="UP000794436">
    <property type="component" value="Unassembled WGS sequence"/>
</dbReference>
<dbReference type="Pfam" id="PF02338">
    <property type="entry name" value="OTU"/>
    <property type="match status" value="1"/>
</dbReference>
<organism evidence="3 4">
    <name type="scientific">Pythium oligandrum</name>
    <name type="common">Mycoparasitic fungus</name>
    <dbReference type="NCBI Taxonomy" id="41045"/>
    <lineage>
        <taxon>Eukaryota</taxon>
        <taxon>Sar</taxon>
        <taxon>Stramenopiles</taxon>
        <taxon>Oomycota</taxon>
        <taxon>Peronosporomycetes</taxon>
        <taxon>Pythiales</taxon>
        <taxon>Pythiaceae</taxon>
        <taxon>Pythium</taxon>
    </lineage>
</organism>
<dbReference type="GO" id="GO:0016579">
    <property type="term" value="P:protein deubiquitination"/>
    <property type="evidence" value="ECO:0007669"/>
    <property type="project" value="TreeGrafter"/>
</dbReference>
<dbReference type="InterPro" id="IPR050704">
    <property type="entry name" value="Peptidase_C85-like"/>
</dbReference>
<accession>A0A8K1CB44</accession>
<feature type="region of interest" description="Disordered" evidence="1">
    <location>
        <begin position="245"/>
        <end position="279"/>
    </location>
</feature>
<gene>
    <name evidence="3" type="ORF">Poli38472_004492</name>
</gene>
<comment type="caution">
    <text evidence="3">The sequence shown here is derived from an EMBL/GenBank/DDBJ whole genome shotgun (WGS) entry which is preliminary data.</text>
</comment>
<evidence type="ECO:0000259" key="2">
    <source>
        <dbReference type="PROSITE" id="PS50802"/>
    </source>
</evidence>
<dbReference type="PANTHER" id="PTHR12419:SF7">
    <property type="entry name" value="OTU DOMAIN-CONTAINING PROTEIN 3"/>
    <property type="match status" value="1"/>
</dbReference>
<dbReference type="Gene3D" id="3.90.70.80">
    <property type="match status" value="1"/>
</dbReference>
<sequence length="279" mass="32054">MPAQLTDDGEPIMATANAELLLDYGKGKPVRKKGKKKSVVSDDSVQIMRKRLADVGCKLLEVEADGNCLFRALGDQLFGDQQQHVEIRKRIVDYIEVKRDDFEPFMEDEEKFEHYCKRMREDSTWGGNQEIYAVARLFRVYIVIHQESSRMVIECDRHQPKRVLHLAYHGSDHYDSVRALQDVDMSAPPVEIELDVDGFRPNDLAKRWKAYQTSESHRIAAASEIGDDVSEETLASQLKAMRVSSSSTSVLSKREQRLLKKQQRQQRKRSQVSGFLPIE</sequence>
<dbReference type="SUPFAM" id="SSF54001">
    <property type="entry name" value="Cysteine proteinases"/>
    <property type="match status" value="1"/>
</dbReference>
<evidence type="ECO:0000256" key="1">
    <source>
        <dbReference type="SAM" id="MobiDB-lite"/>
    </source>
</evidence>
<dbReference type="CDD" id="cd22771">
    <property type="entry name" value="OTU_plant_OTU7-like"/>
    <property type="match status" value="1"/>
</dbReference>
<dbReference type="PANTHER" id="PTHR12419">
    <property type="entry name" value="OTU DOMAIN CONTAINING PROTEIN"/>
    <property type="match status" value="1"/>
</dbReference>
<name>A0A8K1CB44_PYTOL</name>
<dbReference type="GO" id="GO:0004843">
    <property type="term" value="F:cysteine-type deubiquitinase activity"/>
    <property type="evidence" value="ECO:0007669"/>
    <property type="project" value="TreeGrafter"/>
</dbReference>
<evidence type="ECO:0000313" key="3">
    <source>
        <dbReference type="EMBL" id="TMW59423.1"/>
    </source>
</evidence>
<evidence type="ECO:0000313" key="4">
    <source>
        <dbReference type="Proteomes" id="UP000794436"/>
    </source>
</evidence>
<feature type="domain" description="OTU" evidence="2">
    <location>
        <begin position="57"/>
        <end position="180"/>
    </location>
</feature>
<protein>
    <recommendedName>
        <fullName evidence="2">OTU domain-containing protein</fullName>
    </recommendedName>
</protein>
<keyword evidence="4" id="KW-1185">Reference proteome</keyword>
<dbReference type="InterPro" id="IPR038765">
    <property type="entry name" value="Papain-like_cys_pep_sf"/>
</dbReference>
<reference evidence="3" key="1">
    <citation type="submission" date="2019-03" db="EMBL/GenBank/DDBJ databases">
        <title>Long read genome sequence of the mycoparasitic Pythium oligandrum ATCC 38472 isolated from sugarbeet rhizosphere.</title>
        <authorList>
            <person name="Gaulin E."/>
        </authorList>
    </citation>
    <scope>NUCLEOTIDE SEQUENCE</scope>
    <source>
        <strain evidence="3">ATCC 38472_TT</strain>
    </source>
</reference>
<dbReference type="PROSITE" id="PS50802">
    <property type="entry name" value="OTU"/>
    <property type="match status" value="1"/>
</dbReference>
<dbReference type="OrthoDB" id="415023at2759"/>
<feature type="compositionally biased region" description="Basic residues" evidence="1">
    <location>
        <begin position="259"/>
        <end position="270"/>
    </location>
</feature>